<dbReference type="InterPro" id="IPR011013">
    <property type="entry name" value="Gal_mutarotase_sf_dom"/>
</dbReference>
<dbReference type="AlphaFoldDB" id="A0A1F4S694"/>
<dbReference type="InterPro" id="IPR014718">
    <property type="entry name" value="GH-type_carb-bd"/>
</dbReference>
<evidence type="ECO:0000313" key="6">
    <source>
        <dbReference type="EMBL" id="OGC15958.1"/>
    </source>
</evidence>
<dbReference type="GO" id="GO:0005975">
    <property type="term" value="P:carbohydrate metabolic process"/>
    <property type="evidence" value="ECO:0007669"/>
    <property type="project" value="InterPro"/>
</dbReference>
<dbReference type="EMBL" id="MEUA01000016">
    <property type="protein sequence ID" value="OGC15958.1"/>
    <property type="molecule type" value="Genomic_DNA"/>
</dbReference>
<dbReference type="InterPro" id="IPR052046">
    <property type="entry name" value="GH57_Enzymes"/>
</dbReference>
<dbReference type="InterPro" id="IPR004300">
    <property type="entry name" value="Glyco_hydro_57_N"/>
</dbReference>
<evidence type="ECO:0000313" key="7">
    <source>
        <dbReference type="Proteomes" id="UP000177905"/>
    </source>
</evidence>
<dbReference type="InterPro" id="IPR015179">
    <property type="entry name" value="A-amylase/a-glucTrfase_C"/>
</dbReference>
<feature type="domain" description="Alpha-amylase/4-alpha-glucanotransferase C-terminal" evidence="5">
    <location>
        <begin position="416"/>
        <end position="702"/>
    </location>
</feature>
<comment type="similarity">
    <text evidence="1">Belongs to the glycosyl hydrolase 57 family.</text>
</comment>
<dbReference type="InterPro" id="IPR015178">
    <property type="entry name" value="A-amylase/a-glucTrfase_central"/>
</dbReference>
<dbReference type="CDD" id="cd10793">
    <property type="entry name" value="GH57N_TLGT_like"/>
    <property type="match status" value="1"/>
</dbReference>
<gene>
    <name evidence="6" type="ORF">A2290_06885</name>
</gene>
<dbReference type="Gene3D" id="2.70.98.10">
    <property type="match status" value="1"/>
</dbReference>
<keyword evidence="2" id="KW-0119">Carbohydrate metabolism</keyword>
<feature type="domain" description="Glycoside hydrolase family 57 N-terminal" evidence="3">
    <location>
        <begin position="10"/>
        <end position="269"/>
    </location>
</feature>
<dbReference type="GO" id="GO:0003824">
    <property type="term" value="F:catalytic activity"/>
    <property type="evidence" value="ECO:0007669"/>
    <property type="project" value="InterPro"/>
</dbReference>
<evidence type="ECO:0000259" key="4">
    <source>
        <dbReference type="Pfam" id="PF09094"/>
    </source>
</evidence>
<dbReference type="InterPro" id="IPR011330">
    <property type="entry name" value="Glyco_hydro/deAcase_b/a-brl"/>
</dbReference>
<reference evidence="6 7" key="1">
    <citation type="journal article" date="2016" name="Nat. Commun.">
        <title>Thousands of microbial genomes shed light on interconnected biogeochemical processes in an aquifer system.</title>
        <authorList>
            <person name="Anantharaman K."/>
            <person name="Brown C.T."/>
            <person name="Hug L.A."/>
            <person name="Sharon I."/>
            <person name="Castelle C.J."/>
            <person name="Probst A.J."/>
            <person name="Thomas B.C."/>
            <person name="Singh A."/>
            <person name="Wilkins M.J."/>
            <person name="Karaoz U."/>
            <person name="Brodie E.L."/>
            <person name="Williams K.H."/>
            <person name="Hubbard S.S."/>
            <person name="Banfield J.F."/>
        </authorList>
    </citation>
    <scope>NUCLEOTIDE SEQUENCE [LARGE SCALE GENOMIC DNA]</scope>
</reference>
<sequence>MKKINFLFGIHCHQPVGNFEDVFKWAYDSCYLPFLKAMEKHPRIKFSVHYSGILYDWFIKNRPEIMDLLLNLVQRGQVEILTGGYYEPILPIIPDEDKLGQIEMMNEFIKEKFKISPSGLWLTERIWEPTLPKILAQAGIDYITVDDYHFLSAGIEGDKLFGYYLTEEEGDKLKVFPINKELRYLIPFKMPEETINYLRSIATEKGDRAAILADDGEKFGVWPGTYKWVYEDGYLEKLLSCLDENLDWIIPMKFSDYVEDYPSSGRTYLPTASYFEMMEWSLPSDQQIKLKKIKEEMKQSGKYDEYNKFLRGGFFRNFFVKYPESNNMHKKMLLVSKKLGAVRDSNPSSDRKKLIKEAEKNLYKGQCNCAYWHGIFGGLYLSNLRNAIYEHLIRAENILQRLQRGDKKYTELLITDFDKEGNEEILLSNPYLNMYFSPQEGGALFEMDYKPKEFNCMNVLTRRKEAYHESILNGETGNAPPKETHSIHDAIHLKEEGIEKYLVYDSLRRASFVDHFLSADADLNELKFAKVLDLGDFAGKPYAFFPVRKNDEVQLNLSRIGKVNGQEVKLTKTISLMSGQSIVSVDYEIVNNGEENIKCIFGIEFNLTLLGGNSPDRYYKINWEKLENSYLASEGVLDEVKSVQLVDEWKGFSVSFELNYECNFVRYPIETVSQSEGGLEKTYQGSCLFFSWEINIAPKEVWTNRLILKIES</sequence>
<dbReference type="GO" id="GO:0030246">
    <property type="term" value="F:carbohydrate binding"/>
    <property type="evidence" value="ECO:0007669"/>
    <property type="project" value="InterPro"/>
</dbReference>
<proteinExistence type="inferred from homology"/>
<dbReference type="Proteomes" id="UP000177905">
    <property type="component" value="Unassembled WGS sequence"/>
</dbReference>
<name>A0A1F4S694_UNCSA</name>
<dbReference type="Pfam" id="PF09094">
    <property type="entry name" value="AmyA-A_glucT_m"/>
    <property type="match status" value="1"/>
</dbReference>
<dbReference type="InterPro" id="IPR028995">
    <property type="entry name" value="Glyco_hydro_57/38_cen_sf"/>
</dbReference>
<dbReference type="SUPFAM" id="SSF74650">
    <property type="entry name" value="Galactose mutarotase-like"/>
    <property type="match status" value="1"/>
</dbReference>
<accession>A0A1F4S694</accession>
<dbReference type="SUPFAM" id="SSF88713">
    <property type="entry name" value="Glycoside hydrolase/deacetylase"/>
    <property type="match status" value="1"/>
</dbReference>
<dbReference type="SUPFAM" id="SSF88688">
    <property type="entry name" value="Families 57/38 glycoside transferase middle domain"/>
    <property type="match status" value="1"/>
</dbReference>
<evidence type="ECO:0008006" key="8">
    <source>
        <dbReference type="Google" id="ProtNLM"/>
    </source>
</evidence>
<evidence type="ECO:0000259" key="3">
    <source>
        <dbReference type="Pfam" id="PF03065"/>
    </source>
</evidence>
<protein>
    <recommendedName>
        <fullName evidence="8">4-alpha-glucanotransferase</fullName>
    </recommendedName>
</protein>
<dbReference type="Pfam" id="PF03065">
    <property type="entry name" value="Glyco_hydro_57"/>
    <property type="match status" value="1"/>
</dbReference>
<dbReference type="Gene3D" id="3.20.110.20">
    <property type="match status" value="1"/>
</dbReference>
<dbReference type="Pfam" id="PF09095">
    <property type="entry name" value="AmyA-gluTrfs_C"/>
    <property type="match status" value="1"/>
</dbReference>
<evidence type="ECO:0000256" key="1">
    <source>
        <dbReference type="ARBA" id="ARBA00006821"/>
    </source>
</evidence>
<dbReference type="PANTHER" id="PTHR36306:SF1">
    <property type="entry name" value="ALPHA-AMYLASE-RELATED"/>
    <property type="match status" value="1"/>
</dbReference>
<comment type="caution">
    <text evidence="6">The sequence shown here is derived from an EMBL/GenBank/DDBJ whole genome shotgun (WGS) entry which is preliminary data.</text>
</comment>
<feature type="domain" description="Alpha-amylase/4-alpha-glucanotransferase central" evidence="4">
    <location>
        <begin position="313"/>
        <end position="398"/>
    </location>
</feature>
<evidence type="ECO:0000259" key="5">
    <source>
        <dbReference type="Pfam" id="PF09095"/>
    </source>
</evidence>
<dbReference type="PANTHER" id="PTHR36306">
    <property type="entry name" value="ALPHA-AMYLASE-RELATED-RELATED"/>
    <property type="match status" value="1"/>
</dbReference>
<evidence type="ECO:0000256" key="2">
    <source>
        <dbReference type="ARBA" id="ARBA00023277"/>
    </source>
</evidence>
<organism evidence="6 7">
    <name type="scientific">candidate division WOR-1 bacterium RIFOXYB2_FULL_36_35</name>
    <dbReference type="NCBI Taxonomy" id="1802578"/>
    <lineage>
        <taxon>Bacteria</taxon>
        <taxon>Bacillati</taxon>
        <taxon>Saganbacteria</taxon>
    </lineage>
</organism>